<dbReference type="PANTHER" id="PTHR39426">
    <property type="entry name" value="HOMOLOGY TO DEATH-ON-CURING PROTEIN OF PHAGE P1"/>
    <property type="match status" value="1"/>
</dbReference>
<evidence type="ECO:0000313" key="3">
    <source>
        <dbReference type="Proteomes" id="UP000291892"/>
    </source>
</evidence>
<dbReference type="InterPro" id="IPR003812">
    <property type="entry name" value="Fido"/>
</dbReference>
<dbReference type="InterPro" id="IPR006440">
    <property type="entry name" value="Doc"/>
</dbReference>
<dbReference type="EMBL" id="SIKX01000001">
    <property type="protein sequence ID" value="TBF18127.1"/>
    <property type="molecule type" value="Genomic_DNA"/>
</dbReference>
<dbReference type="Gene3D" id="1.20.120.1870">
    <property type="entry name" value="Fic/DOC protein, Fido domain"/>
    <property type="match status" value="1"/>
</dbReference>
<dbReference type="Pfam" id="PF02661">
    <property type="entry name" value="Fic"/>
    <property type="match status" value="1"/>
</dbReference>
<dbReference type="Proteomes" id="UP000291892">
    <property type="component" value="Unassembled WGS sequence"/>
</dbReference>
<evidence type="ECO:0000313" key="2">
    <source>
        <dbReference type="EMBL" id="TBF18127.1"/>
    </source>
</evidence>
<dbReference type="NCBIfam" id="TIGR01550">
    <property type="entry name" value="DOC_P1"/>
    <property type="match status" value="1"/>
</dbReference>
<protein>
    <submittedName>
        <fullName evidence="2">Type II toxin-antitoxin system death-on-curing family toxin</fullName>
    </submittedName>
</protein>
<proteinExistence type="predicted"/>
<gene>
    <name evidence="2" type="ORF">ELG94_06945</name>
</gene>
<dbReference type="PROSITE" id="PS51459">
    <property type="entry name" value="FIDO"/>
    <property type="match status" value="1"/>
</dbReference>
<feature type="domain" description="Fido" evidence="1">
    <location>
        <begin position="7"/>
        <end position="123"/>
    </location>
</feature>
<accession>A0AAE8U1N9</accession>
<dbReference type="GO" id="GO:0016301">
    <property type="term" value="F:kinase activity"/>
    <property type="evidence" value="ECO:0007669"/>
    <property type="project" value="InterPro"/>
</dbReference>
<dbReference type="InterPro" id="IPR053737">
    <property type="entry name" value="Type_II_TA_Toxin"/>
</dbReference>
<organism evidence="2 3">
    <name type="scientific">Rhizobium ruizarguesonis</name>
    <dbReference type="NCBI Taxonomy" id="2081791"/>
    <lineage>
        <taxon>Bacteria</taxon>
        <taxon>Pseudomonadati</taxon>
        <taxon>Pseudomonadota</taxon>
        <taxon>Alphaproteobacteria</taxon>
        <taxon>Hyphomicrobiales</taxon>
        <taxon>Rhizobiaceae</taxon>
        <taxon>Rhizobium/Agrobacterium group</taxon>
        <taxon>Rhizobium</taxon>
    </lineage>
</organism>
<reference evidence="2 3" key="1">
    <citation type="submission" date="2019-02" db="EMBL/GenBank/DDBJ databases">
        <title>The genomic architecture of introgression among sibling species of bacteria.</title>
        <authorList>
            <person name="Cavassim M.I.A."/>
            <person name="Moeskjaer S."/>
            <person name="Moslemi C."/>
            <person name="Fields B."/>
            <person name="Bachmann A."/>
            <person name="Vilhjalmsson B."/>
            <person name="Schierup M.H."/>
            <person name="Young J.P.W."/>
            <person name="Andersen S.U."/>
        </authorList>
    </citation>
    <scope>NUCLEOTIDE SEQUENCE [LARGE SCALE GENOMIC DNA]</scope>
    <source>
        <strain evidence="2 3">SM42</strain>
    </source>
</reference>
<dbReference type="RefSeq" id="WP_130655147.1">
    <property type="nucleotide sequence ID" value="NZ_SIKX01000001.1"/>
</dbReference>
<comment type="caution">
    <text evidence="2">The sequence shown here is derived from an EMBL/GenBank/DDBJ whole genome shotgun (WGS) entry which is preliminary data.</text>
</comment>
<evidence type="ECO:0000259" key="1">
    <source>
        <dbReference type="PROSITE" id="PS51459"/>
    </source>
</evidence>
<dbReference type="PIRSF" id="PIRSF018297">
    <property type="entry name" value="Doc"/>
    <property type="match status" value="1"/>
</dbReference>
<dbReference type="PANTHER" id="PTHR39426:SF1">
    <property type="entry name" value="HOMOLOGY TO DEATH-ON-CURING PROTEIN OF PHAGE P1"/>
    <property type="match status" value="1"/>
</dbReference>
<dbReference type="SUPFAM" id="SSF140931">
    <property type="entry name" value="Fic-like"/>
    <property type="match status" value="1"/>
</dbReference>
<dbReference type="InterPro" id="IPR036597">
    <property type="entry name" value="Fido-like_dom_sf"/>
</dbReference>
<dbReference type="AlphaFoldDB" id="A0AAE8U1N9"/>
<sequence length="132" mass="14637">MIQLKWLSRQAIENMHDEQIAEHGGLPGLRDANALETSLAPPLNKAAYGETDIFILAAAYLYAIVRNHPFVDGNKRTGYLAAFTFLYINRYVINADNAQVIAFVLEVAAGEIDEEGATRFLRDFSIPLNPSP</sequence>
<name>A0AAE8U1N9_9HYPH</name>